<name>A0ABQ0DSS2_9EUKA</name>
<accession>A0ABQ0DSS2</accession>
<comment type="caution">
    <text evidence="3">The sequence shown here is derived from an EMBL/GenBank/DDBJ whole genome shotgun (WGS) entry which is preliminary data.</text>
</comment>
<keyword evidence="4" id="KW-1185">Reference proteome</keyword>
<feature type="domain" description="DH" evidence="2">
    <location>
        <begin position="187"/>
        <end position="365"/>
    </location>
</feature>
<dbReference type="InterPro" id="IPR051092">
    <property type="entry name" value="FYVE_RhoGEF_PH"/>
</dbReference>
<evidence type="ECO:0000259" key="2">
    <source>
        <dbReference type="PROSITE" id="PS50010"/>
    </source>
</evidence>
<organism evidence="3 4">
    <name type="scientific">Entamoeba nuttalli</name>
    <dbReference type="NCBI Taxonomy" id="412467"/>
    <lineage>
        <taxon>Eukaryota</taxon>
        <taxon>Amoebozoa</taxon>
        <taxon>Evosea</taxon>
        <taxon>Archamoebae</taxon>
        <taxon>Mastigamoebida</taxon>
        <taxon>Entamoebidae</taxon>
        <taxon>Entamoeba</taxon>
    </lineage>
</organism>
<sequence>MKQLSKTSENPLQTLHRSITSEELKKRRRAERFDCPSCIEMQGYISVLEEIIQKKNTIIAKLMNEKEVYKIFDELRQANDPSVYAEDTIETLISFIENRNIETKNKVMKKWEVMLQSRISNENKKVLKSFVRNKVKTKYQYIDIGDETTTESDVQDDSTILEPLDGMCYNRCDQPKPKINEKLFGCLVDDFTSSQILYYQQFQILTQLFISPLRNLQMAKESIKLLDNLIPPMMMVERKVSRCLQLKDETMWQTIKECINEMKVYIPYISALKTTTIKADIVECCMSKEFKKEQQPLIASFFNKNGSQQLLPVTVYLEAPVQRFFKYPKIFGNLLASVDPKHHDYAIITSCYLNINKMVKKMGDYQTNQEEQKKVIELSHLFKQTQTQILKDGRKLLYYGPLKIIEEKNEWNMCFLFNDMFVVSKAIVIGALGLEKESLMRFENAPSGTDLSSLMPYNFNEILCVSLSHFLLKKVVDCNTATNAFMIQVDDIQLHCCCVSVKERHNWIGSLLLTQNGSY</sequence>
<dbReference type="PANTHER" id="PTHR12673">
    <property type="entry name" value="FACIOGENITAL DYSPLASIA PROTEIN"/>
    <property type="match status" value="1"/>
</dbReference>
<dbReference type="Pfam" id="PF00621">
    <property type="entry name" value="RhoGEF"/>
    <property type="match status" value="1"/>
</dbReference>
<dbReference type="InterPro" id="IPR011993">
    <property type="entry name" value="PH-like_dom_sf"/>
</dbReference>
<dbReference type="Gene3D" id="2.30.29.30">
    <property type="entry name" value="Pleckstrin-homology domain (PH domain)/Phosphotyrosine-binding domain (PTB)"/>
    <property type="match status" value="1"/>
</dbReference>
<dbReference type="Gene3D" id="1.20.900.10">
    <property type="entry name" value="Dbl homology (DH) domain"/>
    <property type="match status" value="1"/>
</dbReference>
<protein>
    <recommendedName>
        <fullName evidence="2">DH domain-containing protein</fullName>
    </recommendedName>
</protein>
<evidence type="ECO:0000256" key="1">
    <source>
        <dbReference type="SAM" id="MobiDB-lite"/>
    </source>
</evidence>
<dbReference type="InterPro" id="IPR000219">
    <property type="entry name" value="DH_dom"/>
</dbReference>
<dbReference type="PROSITE" id="PS50010">
    <property type="entry name" value="DH_2"/>
    <property type="match status" value="1"/>
</dbReference>
<feature type="compositionally biased region" description="Polar residues" evidence="1">
    <location>
        <begin position="1"/>
        <end position="18"/>
    </location>
</feature>
<evidence type="ECO:0000313" key="4">
    <source>
        <dbReference type="Proteomes" id="UP001628156"/>
    </source>
</evidence>
<dbReference type="SUPFAM" id="SSF50729">
    <property type="entry name" value="PH domain-like"/>
    <property type="match status" value="1"/>
</dbReference>
<dbReference type="InterPro" id="IPR035899">
    <property type="entry name" value="DBL_dom_sf"/>
</dbReference>
<dbReference type="Proteomes" id="UP001628156">
    <property type="component" value="Unassembled WGS sequence"/>
</dbReference>
<reference evidence="3 4" key="1">
    <citation type="journal article" date="2019" name="PLoS Negl. Trop. Dis.">
        <title>Whole genome sequencing of Entamoeba nuttalli reveals mammalian host-related molecular signatures and a novel octapeptide-repeat surface protein.</title>
        <authorList>
            <person name="Tanaka M."/>
            <person name="Makiuchi T."/>
            <person name="Komiyama T."/>
            <person name="Shiina T."/>
            <person name="Osaki K."/>
            <person name="Tachibana H."/>
        </authorList>
    </citation>
    <scope>NUCLEOTIDE SEQUENCE [LARGE SCALE GENOMIC DNA]</scope>
    <source>
        <strain evidence="3 4">P19-061405</strain>
    </source>
</reference>
<gene>
    <name evidence="3" type="ORF">ENUP19_0265G0057</name>
</gene>
<evidence type="ECO:0000313" key="3">
    <source>
        <dbReference type="EMBL" id="GAB1225909.1"/>
    </source>
</evidence>
<proteinExistence type="predicted"/>
<dbReference type="EMBL" id="BAAFRS010000265">
    <property type="protein sequence ID" value="GAB1225909.1"/>
    <property type="molecule type" value="Genomic_DNA"/>
</dbReference>
<dbReference type="SUPFAM" id="SSF48065">
    <property type="entry name" value="DBL homology domain (DH-domain)"/>
    <property type="match status" value="1"/>
</dbReference>
<dbReference type="PANTHER" id="PTHR12673:SF263">
    <property type="entry name" value="PLECKSTRIN DOMAIN-CONTAINING PROTEIN"/>
    <property type="match status" value="1"/>
</dbReference>
<feature type="region of interest" description="Disordered" evidence="1">
    <location>
        <begin position="1"/>
        <end position="20"/>
    </location>
</feature>